<evidence type="ECO:0000259" key="3">
    <source>
        <dbReference type="Pfam" id="PF12770"/>
    </source>
</evidence>
<feature type="compositionally biased region" description="Low complexity" evidence="2">
    <location>
        <begin position="1"/>
        <end position="17"/>
    </location>
</feature>
<organism evidence="4 5">
    <name type="scientific">Aphanothece sacrum FPU1</name>
    <dbReference type="NCBI Taxonomy" id="1920663"/>
    <lineage>
        <taxon>Bacteria</taxon>
        <taxon>Bacillati</taxon>
        <taxon>Cyanobacteriota</taxon>
        <taxon>Cyanophyceae</taxon>
        <taxon>Oscillatoriophycideae</taxon>
        <taxon>Chroococcales</taxon>
        <taxon>Aphanothecaceae</taxon>
        <taxon>Aphanothece</taxon>
    </lineage>
</organism>
<proteinExistence type="predicted"/>
<dbReference type="Gene3D" id="1.25.40.10">
    <property type="entry name" value="Tetratricopeptide repeat domain"/>
    <property type="match status" value="2"/>
</dbReference>
<dbReference type="Pfam" id="PF12770">
    <property type="entry name" value="CHAT"/>
    <property type="match status" value="1"/>
</dbReference>
<accession>A0A401INS9</accession>
<dbReference type="InterPro" id="IPR019734">
    <property type="entry name" value="TPR_rpt"/>
</dbReference>
<evidence type="ECO:0000313" key="4">
    <source>
        <dbReference type="EMBL" id="GBF82876.1"/>
    </source>
</evidence>
<evidence type="ECO:0000313" key="5">
    <source>
        <dbReference type="Proteomes" id="UP000287247"/>
    </source>
</evidence>
<dbReference type="AlphaFoldDB" id="A0A401INS9"/>
<dbReference type="PROSITE" id="PS50005">
    <property type="entry name" value="TPR"/>
    <property type="match status" value="1"/>
</dbReference>
<dbReference type="PANTHER" id="PTHR10098:SF112">
    <property type="entry name" value="SLR0380 PROTEIN"/>
    <property type="match status" value="1"/>
</dbReference>
<feature type="repeat" description="TPR" evidence="1">
    <location>
        <begin position="232"/>
        <end position="265"/>
    </location>
</feature>
<dbReference type="InterPro" id="IPR024983">
    <property type="entry name" value="CHAT_dom"/>
</dbReference>
<feature type="region of interest" description="Disordered" evidence="2">
    <location>
        <begin position="1"/>
        <end position="20"/>
    </location>
</feature>
<dbReference type="SMART" id="SM00028">
    <property type="entry name" value="TPR"/>
    <property type="match status" value="4"/>
</dbReference>
<reference evidence="5" key="1">
    <citation type="submission" date="2017-05" db="EMBL/GenBank/DDBJ databases">
        <title>Physiological properties and genetic analysis related to exopolysaccharide production of fresh-water unicellular cyanobacterium Aphanothece sacrum, Suizenji Nori, that has been cultured as a food source in Japan.</title>
        <authorList>
            <person name="Kanesaki Y."/>
            <person name="Yoshikawa S."/>
            <person name="Ohki K."/>
        </authorList>
    </citation>
    <scope>NUCLEOTIDE SEQUENCE [LARGE SCALE GENOMIC DNA]</scope>
    <source>
        <strain evidence="5">FPU1</strain>
    </source>
</reference>
<protein>
    <recommendedName>
        <fullName evidence="3">CHAT domain-containing protein</fullName>
    </recommendedName>
</protein>
<dbReference type="SUPFAM" id="SSF48452">
    <property type="entry name" value="TPR-like"/>
    <property type="match status" value="2"/>
</dbReference>
<evidence type="ECO:0000256" key="1">
    <source>
        <dbReference type="PROSITE-ProRule" id="PRU00339"/>
    </source>
</evidence>
<dbReference type="RefSeq" id="WP_227873573.1">
    <property type="nucleotide sequence ID" value="NZ_BDQK01000017.1"/>
</dbReference>
<sequence>MASVPPSEIPQIQTQPEEQAKEWYRQGQLKQAIELWQKIAQDYEKQGDKLNQGRILSNLALAYSQVGAWELAQTAMTQSLDLLQKQTLATPNQTRLPILAEALNVQGTLFLAKGDTLDALSTWEQATATYRQVGDELGLFRTQINQSRALQGLGLYRPACEKLVKLLLKNSLSCQNIDLQSLKPLFTDSLSPLQREGLLSLASVLRQLDGVDTSRWILEQLLDKLPQEDKVASIWLNLGQTLQMQGEIEEAQKSYQMAIAVSSRGEIQLKSQLAQLYLLEIKGEWQSIPDIIEAIEQNIAILPVNKTKIDAQLNLGQRLIEQANINVYSQIKLYWQLIENKITQARQEAQKIGYARGETYALGNLGELYETLALAKLCQKKPISSENCRQAYQFQDREKLTLNSSQLWLKAQQLTEQALMQSQALQAPEMIYLWQWQLGRIWGASGRKEEAIKAYLAAVNTLKSVTADLGANREFQLSFQDKIEPVYRELLGLLLPKNNNELVSEDNLNEARQQIEALQIAELNNFFRSICVESQPVDVDKIDISAAILYPIILSDRLVVLLSIPNQPLQVYVTSIDKKELEKVVEQLRYTIVIRSQREFYDYGQQVYQWLIKPFIQQLENAEIKTLVFVPDGVFRNIPMATLYDGKQYLIEKYRVALTPGLTLLSPEALQKKGLNTLFAGLTEIAEKPGLTPLLFVNEELDAVRSQVTSTVLLNQQFTLTDLQQTLQYNSFTIVHFATHGQFSSQFKDTFILTWNSLINILELEELLQKNDIKGTKPIELLILSACETATGDRQAALGLAGFSVRAGARSTIATLWSVNDQASAALMDQFYRQLATQNVSKAEALRKAQLALLKNRWYRHPFYWSPYILVGNWL</sequence>
<dbReference type="EMBL" id="BDQK01000017">
    <property type="protein sequence ID" value="GBF82876.1"/>
    <property type="molecule type" value="Genomic_DNA"/>
</dbReference>
<keyword evidence="5" id="KW-1185">Reference proteome</keyword>
<comment type="caution">
    <text evidence="4">The sequence shown here is derived from an EMBL/GenBank/DDBJ whole genome shotgun (WGS) entry which is preliminary data.</text>
</comment>
<keyword evidence="1" id="KW-0802">TPR repeat</keyword>
<dbReference type="InterPro" id="IPR011990">
    <property type="entry name" value="TPR-like_helical_dom_sf"/>
</dbReference>
<dbReference type="Proteomes" id="UP000287247">
    <property type="component" value="Unassembled WGS sequence"/>
</dbReference>
<dbReference type="PANTHER" id="PTHR10098">
    <property type="entry name" value="RAPSYN-RELATED"/>
    <property type="match status" value="1"/>
</dbReference>
<feature type="domain" description="CHAT" evidence="3">
    <location>
        <begin position="603"/>
        <end position="873"/>
    </location>
</feature>
<dbReference type="Pfam" id="PF13424">
    <property type="entry name" value="TPR_12"/>
    <property type="match status" value="1"/>
</dbReference>
<gene>
    <name evidence="4" type="ORF">AsFPU1_4310</name>
</gene>
<name>A0A401INS9_APHSA</name>
<evidence type="ECO:0000256" key="2">
    <source>
        <dbReference type="SAM" id="MobiDB-lite"/>
    </source>
</evidence>